<dbReference type="PROSITE" id="PS50977">
    <property type="entry name" value="HTH_TETR_2"/>
    <property type="match status" value="1"/>
</dbReference>
<evidence type="ECO:0000256" key="3">
    <source>
        <dbReference type="SAM" id="MobiDB-lite"/>
    </source>
</evidence>
<dbReference type="PANTHER" id="PTHR30055">
    <property type="entry name" value="HTH-TYPE TRANSCRIPTIONAL REGULATOR RUTR"/>
    <property type="match status" value="1"/>
</dbReference>
<evidence type="ECO:0000256" key="2">
    <source>
        <dbReference type="PROSITE-ProRule" id="PRU00335"/>
    </source>
</evidence>
<dbReference type="AlphaFoldDB" id="A0A852ZSM2"/>
<dbReference type="PRINTS" id="PR00455">
    <property type="entry name" value="HTHTETR"/>
</dbReference>
<dbReference type="Pfam" id="PF17931">
    <property type="entry name" value="TetR_C_23"/>
    <property type="match status" value="1"/>
</dbReference>
<keyword evidence="6" id="KW-1185">Reference proteome</keyword>
<feature type="region of interest" description="Disordered" evidence="3">
    <location>
        <begin position="1"/>
        <end position="40"/>
    </location>
</feature>
<evidence type="ECO:0000313" key="6">
    <source>
        <dbReference type="Proteomes" id="UP000567795"/>
    </source>
</evidence>
<evidence type="ECO:0000313" key="5">
    <source>
        <dbReference type="EMBL" id="NYI03824.1"/>
    </source>
</evidence>
<dbReference type="GO" id="GO:0000976">
    <property type="term" value="F:transcription cis-regulatory region binding"/>
    <property type="evidence" value="ECO:0007669"/>
    <property type="project" value="TreeGrafter"/>
</dbReference>
<dbReference type="InterPro" id="IPR009057">
    <property type="entry name" value="Homeodomain-like_sf"/>
</dbReference>
<dbReference type="GO" id="GO:0003700">
    <property type="term" value="F:DNA-binding transcription factor activity"/>
    <property type="evidence" value="ECO:0007669"/>
    <property type="project" value="TreeGrafter"/>
</dbReference>
<name>A0A852ZSM2_9ACTN</name>
<evidence type="ECO:0000256" key="1">
    <source>
        <dbReference type="ARBA" id="ARBA00023125"/>
    </source>
</evidence>
<dbReference type="Proteomes" id="UP000567795">
    <property type="component" value="Unassembled WGS sequence"/>
</dbReference>
<dbReference type="SUPFAM" id="SSF46689">
    <property type="entry name" value="Homeodomain-like"/>
    <property type="match status" value="1"/>
</dbReference>
<comment type="caution">
    <text evidence="5">The sequence shown here is derived from an EMBL/GenBank/DDBJ whole genome shotgun (WGS) entry which is preliminary data.</text>
</comment>
<dbReference type="SUPFAM" id="SSF48498">
    <property type="entry name" value="Tetracyclin repressor-like, C-terminal domain"/>
    <property type="match status" value="1"/>
</dbReference>
<sequence length="254" mass="27532">MPDRAAAERSDPAEPAATPTPTPAPTPAPPPGEEAPTPRGAETRRLILDVALRLFAEQGYDRTTMRAIAQAAGLSPANAYYYFSGKEALVGEFYAEVVRRHRDAATPALRECEHLADRLRAVLHTGIDVNAPYHPFAATFLRSAIVPTSPASPFSPASTRARTTAVALFADVLDGCTPRLDPALRARLPELLWLAHLGITLYWVHDDSPGQTRTRALVDTAAPLIARLVRLSRLPVLRSVVADALALVDTLRRR</sequence>
<protein>
    <submittedName>
        <fullName evidence="5">AcrR family transcriptional regulator</fullName>
    </submittedName>
</protein>
<dbReference type="InterPro" id="IPR023772">
    <property type="entry name" value="DNA-bd_HTH_TetR-type_CS"/>
</dbReference>
<reference evidence="5 6" key="1">
    <citation type="submission" date="2020-07" db="EMBL/GenBank/DDBJ databases">
        <title>Sequencing the genomes of 1000 actinobacteria strains.</title>
        <authorList>
            <person name="Klenk H.-P."/>
        </authorList>
    </citation>
    <scope>NUCLEOTIDE SEQUENCE [LARGE SCALE GENOMIC DNA]</scope>
    <source>
        <strain evidence="5 6">DSM 42178</strain>
    </source>
</reference>
<dbReference type="PROSITE" id="PS01081">
    <property type="entry name" value="HTH_TETR_1"/>
    <property type="match status" value="1"/>
</dbReference>
<gene>
    <name evidence="5" type="ORF">FHU37_000767</name>
</gene>
<dbReference type="Pfam" id="PF00440">
    <property type="entry name" value="TetR_N"/>
    <property type="match status" value="1"/>
</dbReference>
<proteinExistence type="predicted"/>
<dbReference type="RefSeq" id="WP_179812819.1">
    <property type="nucleotide sequence ID" value="NZ_JACBZD010000001.1"/>
</dbReference>
<dbReference type="PANTHER" id="PTHR30055:SF146">
    <property type="entry name" value="HTH-TYPE TRANSCRIPTIONAL DUAL REGULATOR CECR"/>
    <property type="match status" value="1"/>
</dbReference>
<dbReference type="InterPro" id="IPR036271">
    <property type="entry name" value="Tet_transcr_reg_TetR-rel_C_sf"/>
</dbReference>
<feature type="compositionally biased region" description="Basic and acidic residues" evidence="3">
    <location>
        <begin position="1"/>
        <end position="12"/>
    </location>
</feature>
<dbReference type="InterPro" id="IPR050109">
    <property type="entry name" value="HTH-type_TetR-like_transc_reg"/>
</dbReference>
<feature type="compositionally biased region" description="Pro residues" evidence="3">
    <location>
        <begin position="18"/>
        <end position="33"/>
    </location>
</feature>
<evidence type="ECO:0000259" key="4">
    <source>
        <dbReference type="PROSITE" id="PS50977"/>
    </source>
</evidence>
<feature type="domain" description="HTH tetR-type" evidence="4">
    <location>
        <begin position="41"/>
        <end position="101"/>
    </location>
</feature>
<feature type="DNA-binding region" description="H-T-H motif" evidence="2">
    <location>
        <begin position="64"/>
        <end position="83"/>
    </location>
</feature>
<organism evidence="5 6">
    <name type="scientific">Allostreptomyces psammosilenae</name>
    <dbReference type="NCBI Taxonomy" id="1892865"/>
    <lineage>
        <taxon>Bacteria</taxon>
        <taxon>Bacillati</taxon>
        <taxon>Actinomycetota</taxon>
        <taxon>Actinomycetes</taxon>
        <taxon>Kitasatosporales</taxon>
        <taxon>Streptomycetaceae</taxon>
        <taxon>Allostreptomyces</taxon>
    </lineage>
</organism>
<dbReference type="InterPro" id="IPR041673">
    <property type="entry name" value="TetR_C_23"/>
</dbReference>
<dbReference type="InterPro" id="IPR001647">
    <property type="entry name" value="HTH_TetR"/>
</dbReference>
<dbReference type="EMBL" id="JACBZD010000001">
    <property type="protein sequence ID" value="NYI03824.1"/>
    <property type="molecule type" value="Genomic_DNA"/>
</dbReference>
<keyword evidence="1 2" id="KW-0238">DNA-binding</keyword>
<accession>A0A852ZSM2</accession>
<dbReference type="Gene3D" id="1.10.357.10">
    <property type="entry name" value="Tetracycline Repressor, domain 2"/>
    <property type="match status" value="1"/>
</dbReference>